<accession>A0A1M4W3A1</accession>
<sequence>MKVLPGYYNHIVSITLLAFIQFHLCGGQIQPPDPRLPLIVSYNLGKKASLLKVFSIFVDSNAALFYLKRSINTRNN</sequence>
<dbReference type="STRING" id="1121884.SAMN02745131_01072"/>
<keyword evidence="2" id="KW-1185">Reference proteome</keyword>
<dbReference type="Proteomes" id="UP000184048">
    <property type="component" value="Unassembled WGS sequence"/>
</dbReference>
<gene>
    <name evidence="1" type="ORF">SAMN02745131_01072</name>
</gene>
<organism evidence="1 2">
    <name type="scientific">Flavisolibacter ginsengisoli DSM 18119</name>
    <dbReference type="NCBI Taxonomy" id="1121884"/>
    <lineage>
        <taxon>Bacteria</taxon>
        <taxon>Pseudomonadati</taxon>
        <taxon>Bacteroidota</taxon>
        <taxon>Chitinophagia</taxon>
        <taxon>Chitinophagales</taxon>
        <taxon>Chitinophagaceae</taxon>
        <taxon>Flavisolibacter</taxon>
    </lineage>
</organism>
<dbReference type="EMBL" id="FQUU01000003">
    <property type="protein sequence ID" value="SHE75774.1"/>
    <property type="molecule type" value="Genomic_DNA"/>
</dbReference>
<name>A0A1M4W3A1_9BACT</name>
<protein>
    <submittedName>
        <fullName evidence="1">Uncharacterized protein</fullName>
    </submittedName>
</protein>
<reference evidence="1 2" key="1">
    <citation type="submission" date="2016-11" db="EMBL/GenBank/DDBJ databases">
        <authorList>
            <person name="Jaros S."/>
            <person name="Januszkiewicz K."/>
            <person name="Wedrychowicz H."/>
        </authorList>
    </citation>
    <scope>NUCLEOTIDE SEQUENCE [LARGE SCALE GENOMIC DNA]</scope>
    <source>
        <strain evidence="1 2">DSM 18119</strain>
    </source>
</reference>
<evidence type="ECO:0000313" key="1">
    <source>
        <dbReference type="EMBL" id="SHE75774.1"/>
    </source>
</evidence>
<proteinExistence type="predicted"/>
<evidence type="ECO:0000313" key="2">
    <source>
        <dbReference type="Proteomes" id="UP000184048"/>
    </source>
</evidence>
<dbReference type="AlphaFoldDB" id="A0A1M4W3A1"/>